<dbReference type="Pfam" id="PF17046">
    <property type="entry name" value="Ses_B"/>
    <property type="match status" value="1"/>
</dbReference>
<dbReference type="AlphaFoldDB" id="A0AAJ0MKY1"/>
<sequence>MDPLSITAGVVGIVAPTLHCVRLLVKDLQNIADAPDAVTALTNDLQSVGLALAAIQAITDPQWKSLGEAVTAQSKASITCCQTSCKRFKTSLDCWTRHSTDGTLSWRDRATLGVFRQGHIKSMSEQLQNCNITLTSVASIATLHSSLQQTQAAEEIKTMILTKETAVNDAIVATYDLSAEISAQLEALILAEPDEDETDADQTSVTKQVAMEKKALGESLKVFEGLLLVIQTAAANAQAGQGPIVTFGSHNRGQQVGINSGTISATFGGRG</sequence>
<evidence type="ECO:0000313" key="4">
    <source>
        <dbReference type="Proteomes" id="UP001275084"/>
    </source>
</evidence>
<accession>A0AAJ0MKY1</accession>
<dbReference type="InterPro" id="IPR031469">
    <property type="entry name" value="SesB_dom"/>
</dbReference>
<protein>
    <recommendedName>
        <fullName evidence="5">Fungal N-terminal domain-containing protein</fullName>
    </recommendedName>
</protein>
<reference evidence="3" key="1">
    <citation type="journal article" date="2023" name="Mol. Phylogenet. Evol.">
        <title>Genome-scale phylogeny and comparative genomics of the fungal order Sordariales.</title>
        <authorList>
            <person name="Hensen N."/>
            <person name="Bonometti L."/>
            <person name="Westerberg I."/>
            <person name="Brannstrom I.O."/>
            <person name="Guillou S."/>
            <person name="Cros-Aarteil S."/>
            <person name="Calhoun S."/>
            <person name="Haridas S."/>
            <person name="Kuo A."/>
            <person name="Mondo S."/>
            <person name="Pangilinan J."/>
            <person name="Riley R."/>
            <person name="LaButti K."/>
            <person name="Andreopoulos B."/>
            <person name="Lipzen A."/>
            <person name="Chen C."/>
            <person name="Yan M."/>
            <person name="Daum C."/>
            <person name="Ng V."/>
            <person name="Clum A."/>
            <person name="Steindorff A."/>
            <person name="Ohm R.A."/>
            <person name="Martin F."/>
            <person name="Silar P."/>
            <person name="Natvig D.O."/>
            <person name="Lalanne C."/>
            <person name="Gautier V."/>
            <person name="Ament-Velasquez S.L."/>
            <person name="Kruys A."/>
            <person name="Hutchinson M.I."/>
            <person name="Powell A.J."/>
            <person name="Barry K."/>
            <person name="Miller A.N."/>
            <person name="Grigoriev I.V."/>
            <person name="Debuchy R."/>
            <person name="Gladieux P."/>
            <person name="Hiltunen Thoren M."/>
            <person name="Johannesson H."/>
        </authorList>
    </citation>
    <scope>NUCLEOTIDE SEQUENCE</scope>
    <source>
        <strain evidence="3">CBS 955.72</strain>
    </source>
</reference>
<name>A0AAJ0MKY1_9PEZI</name>
<feature type="domain" description="Fungal death-pathway protein SesB" evidence="1">
    <location>
        <begin position="247"/>
        <end position="264"/>
    </location>
</feature>
<keyword evidence="4" id="KW-1185">Reference proteome</keyword>
<evidence type="ECO:0008006" key="5">
    <source>
        <dbReference type="Google" id="ProtNLM"/>
    </source>
</evidence>
<proteinExistence type="predicted"/>
<reference evidence="3" key="2">
    <citation type="submission" date="2023-06" db="EMBL/GenBank/DDBJ databases">
        <authorList>
            <consortium name="Lawrence Berkeley National Laboratory"/>
            <person name="Haridas S."/>
            <person name="Hensen N."/>
            <person name="Bonometti L."/>
            <person name="Westerberg I."/>
            <person name="Brannstrom I.O."/>
            <person name="Guillou S."/>
            <person name="Cros-Aarteil S."/>
            <person name="Calhoun S."/>
            <person name="Kuo A."/>
            <person name="Mondo S."/>
            <person name="Pangilinan J."/>
            <person name="Riley R."/>
            <person name="Labutti K."/>
            <person name="Andreopoulos B."/>
            <person name="Lipzen A."/>
            <person name="Chen C."/>
            <person name="Yanf M."/>
            <person name="Daum C."/>
            <person name="Ng V."/>
            <person name="Clum A."/>
            <person name="Steindorff A."/>
            <person name="Ohm R."/>
            <person name="Martin F."/>
            <person name="Silar P."/>
            <person name="Natvig D."/>
            <person name="Lalanne C."/>
            <person name="Gautier V."/>
            <person name="Ament-Velasquez S.L."/>
            <person name="Kruys A."/>
            <person name="Hutchinson M.I."/>
            <person name="Powell A.J."/>
            <person name="Barry K."/>
            <person name="Miller A.N."/>
            <person name="Grigoriev I.V."/>
            <person name="Debuchy R."/>
            <person name="Gladieux P."/>
            <person name="Thoren M.H."/>
            <person name="Johannesson H."/>
        </authorList>
    </citation>
    <scope>NUCLEOTIDE SEQUENCE</scope>
    <source>
        <strain evidence="3">CBS 955.72</strain>
    </source>
</reference>
<dbReference type="EMBL" id="JAUIQD010000001">
    <property type="protein sequence ID" value="KAK3364217.1"/>
    <property type="molecule type" value="Genomic_DNA"/>
</dbReference>
<dbReference type="InterPro" id="IPR031348">
    <property type="entry name" value="PigL_N"/>
</dbReference>
<dbReference type="Pfam" id="PF17111">
    <property type="entry name" value="PigL_N"/>
    <property type="match status" value="1"/>
</dbReference>
<organism evidence="3 4">
    <name type="scientific">Lasiosphaeria hispida</name>
    <dbReference type="NCBI Taxonomy" id="260671"/>
    <lineage>
        <taxon>Eukaryota</taxon>
        <taxon>Fungi</taxon>
        <taxon>Dikarya</taxon>
        <taxon>Ascomycota</taxon>
        <taxon>Pezizomycotina</taxon>
        <taxon>Sordariomycetes</taxon>
        <taxon>Sordariomycetidae</taxon>
        <taxon>Sordariales</taxon>
        <taxon>Lasiosphaeriaceae</taxon>
        <taxon>Lasiosphaeria</taxon>
    </lineage>
</organism>
<evidence type="ECO:0000259" key="2">
    <source>
        <dbReference type="Pfam" id="PF17111"/>
    </source>
</evidence>
<comment type="caution">
    <text evidence="3">The sequence shown here is derived from an EMBL/GenBank/DDBJ whole genome shotgun (WGS) entry which is preliminary data.</text>
</comment>
<evidence type="ECO:0000259" key="1">
    <source>
        <dbReference type="Pfam" id="PF17046"/>
    </source>
</evidence>
<gene>
    <name evidence="3" type="ORF">B0T25DRAFT_60021</name>
</gene>
<feature type="domain" description="Azaphilone pigments biosynthesis cluster protein L N-terminal" evidence="2">
    <location>
        <begin position="1"/>
        <end position="222"/>
    </location>
</feature>
<dbReference type="Proteomes" id="UP001275084">
    <property type="component" value="Unassembled WGS sequence"/>
</dbReference>
<evidence type="ECO:0000313" key="3">
    <source>
        <dbReference type="EMBL" id="KAK3364217.1"/>
    </source>
</evidence>